<reference evidence="1" key="1">
    <citation type="submission" date="2017-05" db="UniProtKB">
        <authorList>
            <consortium name="EnsemblMetazoa"/>
        </authorList>
    </citation>
    <scope>IDENTIFICATION</scope>
</reference>
<dbReference type="InParanoid" id="A0A1X7UT48"/>
<name>A0A1X7UT48_AMPQE</name>
<dbReference type="EnsemblMetazoa" id="Aqu2.1.30958_001">
    <property type="protein sequence ID" value="Aqu2.1.30958_001"/>
    <property type="gene ID" value="Aqu2.1.30958"/>
</dbReference>
<accession>A0A1X7UT48</accession>
<evidence type="ECO:0000313" key="1">
    <source>
        <dbReference type="EnsemblMetazoa" id="Aqu2.1.30958_001"/>
    </source>
</evidence>
<protein>
    <submittedName>
        <fullName evidence="1">Uncharacterized protein</fullName>
    </submittedName>
</protein>
<proteinExistence type="predicted"/>
<organism evidence="1">
    <name type="scientific">Amphimedon queenslandica</name>
    <name type="common">Sponge</name>
    <dbReference type="NCBI Taxonomy" id="400682"/>
    <lineage>
        <taxon>Eukaryota</taxon>
        <taxon>Metazoa</taxon>
        <taxon>Porifera</taxon>
        <taxon>Demospongiae</taxon>
        <taxon>Heteroscleromorpha</taxon>
        <taxon>Haplosclerida</taxon>
        <taxon>Niphatidae</taxon>
        <taxon>Amphimedon</taxon>
    </lineage>
</organism>
<sequence>MAVVEVYNWIKHQSRQFIVKRGCPQIHIDENQLSLLLSFGFSSVDIPNMLKVA</sequence>
<dbReference type="AlphaFoldDB" id="A0A1X7UT48"/>